<feature type="domain" description="Type II secretion system protein GspF" evidence="8">
    <location>
        <begin position="205"/>
        <end position="326"/>
    </location>
</feature>
<evidence type="ECO:0000259" key="8">
    <source>
        <dbReference type="Pfam" id="PF00482"/>
    </source>
</evidence>
<dbReference type="PRINTS" id="PR00812">
    <property type="entry name" value="BCTERIALGSPF"/>
</dbReference>
<dbReference type="Pfam" id="PF00482">
    <property type="entry name" value="T2SSF"/>
    <property type="match status" value="2"/>
</dbReference>
<comment type="caution">
    <text evidence="9">The sequence shown here is derived from an EMBL/GenBank/DDBJ whole genome shotgun (WGS) entry which is preliminary data.</text>
</comment>
<evidence type="ECO:0000256" key="6">
    <source>
        <dbReference type="ARBA" id="ARBA00023136"/>
    </source>
</evidence>
<dbReference type="AlphaFoldDB" id="A0A6I4VV34"/>
<evidence type="ECO:0000256" key="3">
    <source>
        <dbReference type="ARBA" id="ARBA00022475"/>
    </source>
</evidence>
<dbReference type="GO" id="GO:0005886">
    <property type="term" value="C:plasma membrane"/>
    <property type="evidence" value="ECO:0007669"/>
    <property type="project" value="UniProtKB-SubCell"/>
</dbReference>
<name>A0A6I4VV34_9BACL</name>
<evidence type="ECO:0000256" key="4">
    <source>
        <dbReference type="ARBA" id="ARBA00022692"/>
    </source>
</evidence>
<evidence type="ECO:0000256" key="2">
    <source>
        <dbReference type="ARBA" id="ARBA00005745"/>
    </source>
</evidence>
<dbReference type="InterPro" id="IPR018076">
    <property type="entry name" value="T2SS_GspF_dom"/>
</dbReference>
<evidence type="ECO:0000313" key="9">
    <source>
        <dbReference type="EMBL" id="MXQ53666.1"/>
    </source>
</evidence>
<dbReference type="PANTHER" id="PTHR30012:SF0">
    <property type="entry name" value="TYPE II SECRETION SYSTEM PROTEIN F-RELATED"/>
    <property type="match status" value="1"/>
</dbReference>
<feature type="transmembrane region" description="Helical" evidence="7">
    <location>
        <begin position="150"/>
        <end position="174"/>
    </location>
</feature>
<dbReference type="InterPro" id="IPR042094">
    <property type="entry name" value="T2SS_GspF_sf"/>
</dbReference>
<feature type="transmembrane region" description="Helical" evidence="7">
    <location>
        <begin position="202"/>
        <end position="223"/>
    </location>
</feature>
<evidence type="ECO:0000313" key="10">
    <source>
        <dbReference type="Proteomes" id="UP000430692"/>
    </source>
</evidence>
<dbReference type="Proteomes" id="UP000430692">
    <property type="component" value="Unassembled WGS sequence"/>
</dbReference>
<evidence type="ECO:0000256" key="7">
    <source>
        <dbReference type="SAM" id="Phobius"/>
    </source>
</evidence>
<keyword evidence="3" id="KW-1003">Cell membrane</keyword>
<keyword evidence="4 7" id="KW-0812">Transmembrane</keyword>
<dbReference type="EMBL" id="WUUL01000004">
    <property type="protein sequence ID" value="MXQ53666.1"/>
    <property type="molecule type" value="Genomic_DNA"/>
</dbReference>
<feature type="transmembrane region" description="Helical" evidence="7">
    <location>
        <begin position="107"/>
        <end position="130"/>
    </location>
</feature>
<keyword evidence="5 7" id="KW-1133">Transmembrane helix</keyword>
<dbReference type="RefSeq" id="WP_160801021.1">
    <property type="nucleotide sequence ID" value="NZ_WUUL01000004.1"/>
</dbReference>
<dbReference type="PANTHER" id="PTHR30012">
    <property type="entry name" value="GENERAL SECRETION PATHWAY PROTEIN"/>
    <property type="match status" value="1"/>
</dbReference>
<accession>A0A6I4VV34</accession>
<keyword evidence="10" id="KW-1185">Reference proteome</keyword>
<feature type="transmembrane region" description="Helical" evidence="7">
    <location>
        <begin position="307"/>
        <end position="331"/>
    </location>
</feature>
<organism evidence="9 10">
    <name type="scientific">Shimazuella alba</name>
    <dbReference type="NCBI Taxonomy" id="2690964"/>
    <lineage>
        <taxon>Bacteria</taxon>
        <taxon>Bacillati</taxon>
        <taxon>Bacillota</taxon>
        <taxon>Bacilli</taxon>
        <taxon>Bacillales</taxon>
        <taxon>Thermoactinomycetaceae</taxon>
        <taxon>Shimazuella</taxon>
    </lineage>
</organism>
<evidence type="ECO:0000256" key="1">
    <source>
        <dbReference type="ARBA" id="ARBA00004651"/>
    </source>
</evidence>
<dbReference type="Gene3D" id="1.20.81.30">
    <property type="entry name" value="Type II secretion system (T2SS), domain F"/>
    <property type="match status" value="2"/>
</dbReference>
<protein>
    <recommendedName>
        <fullName evidence="8">Type II secretion system protein GspF domain-containing protein</fullName>
    </recommendedName>
</protein>
<reference evidence="9 10" key="1">
    <citation type="submission" date="2019-12" db="EMBL/GenBank/DDBJ databases">
        <title>Whole-genome analyses of novel actinobacteria.</title>
        <authorList>
            <person name="Sahin N."/>
            <person name="Saygin H."/>
        </authorList>
    </citation>
    <scope>NUCLEOTIDE SEQUENCE [LARGE SCALE GENOMIC DNA]</scope>
    <source>
        <strain evidence="9 10">KC615</strain>
    </source>
</reference>
<keyword evidence="6 7" id="KW-0472">Membrane</keyword>
<comment type="subcellular location">
    <subcellularLocation>
        <location evidence="1">Cell membrane</location>
        <topology evidence="1">Multi-pass membrane protein</topology>
    </subcellularLocation>
</comment>
<gene>
    <name evidence="9" type="ORF">GSM42_07970</name>
</gene>
<proteinExistence type="inferred from homology"/>
<feature type="domain" description="Type II secretion system protein GspF" evidence="8">
    <location>
        <begin position="12"/>
        <end position="131"/>
    </location>
</feature>
<comment type="similarity">
    <text evidence="2">Belongs to the GSP F family.</text>
</comment>
<sequence>MGKWNEEKIASFSYHLSNMLESGLTLLDSLYMLTTQHVIPSDDGQFLIQTIQKGESFSTALRCIKLPAIFCSFIEAAEHHGDILFALHQCHRYYQLRAKWLRKIKQITFYPLFILCFLCVGLLFLSVAVLPTFSGLYESFSFPLPYTTRLVFLFSAWFPYLLLIGFLIVMVGVWGRRRVRFQHFFRRIPFVTTYYRYRYTQYLSLQLGSFMSSGVPMLSSFTLLEQVTPWPSLCQYLTATKQKLIEGATLSTIVLENPNELLPIFSQTVILGEETGKLGEMLNQLAITTEEWLTEKLERWLTYLEPILTLLIGLIMAIVVISLFLPMFGLIQAVQ</sequence>
<dbReference type="InterPro" id="IPR003004">
    <property type="entry name" value="GspF/PilC"/>
</dbReference>
<evidence type="ECO:0000256" key="5">
    <source>
        <dbReference type="ARBA" id="ARBA00022989"/>
    </source>
</evidence>